<dbReference type="InterPro" id="IPR008258">
    <property type="entry name" value="Transglycosylase_SLT_dom_1"/>
</dbReference>
<protein>
    <recommendedName>
        <fullName evidence="1">Transglycosylase SLT domain-containing protein</fullName>
    </recommendedName>
</protein>
<dbReference type="EMBL" id="CABQ01000201">
    <property type="protein sequence ID" value="CBI08281.1"/>
    <property type="molecule type" value="Genomic_DNA"/>
</dbReference>
<dbReference type="PANTHER" id="PTHR37423:SF2">
    <property type="entry name" value="MEMBRANE-BOUND LYTIC MUREIN TRANSGLYCOSYLASE C"/>
    <property type="match status" value="1"/>
</dbReference>
<evidence type="ECO:0000259" key="1">
    <source>
        <dbReference type="Pfam" id="PF01464"/>
    </source>
</evidence>
<dbReference type="Gene3D" id="1.10.530.10">
    <property type="match status" value="1"/>
</dbReference>
<name>E6QM10_9ZZZZ</name>
<evidence type="ECO:0000313" key="2">
    <source>
        <dbReference type="EMBL" id="CBI08281.1"/>
    </source>
</evidence>
<accession>E6QM10</accession>
<dbReference type="SUPFAM" id="SSF53955">
    <property type="entry name" value="Lysozyme-like"/>
    <property type="match status" value="1"/>
</dbReference>
<dbReference type="AlphaFoldDB" id="E6QM10"/>
<dbReference type="Pfam" id="PF01464">
    <property type="entry name" value="SLT"/>
    <property type="match status" value="1"/>
</dbReference>
<dbReference type="PANTHER" id="PTHR37423">
    <property type="entry name" value="SOLUBLE LYTIC MUREIN TRANSGLYCOSYLASE-RELATED"/>
    <property type="match status" value="1"/>
</dbReference>
<feature type="domain" description="Transglycosylase SLT" evidence="1">
    <location>
        <begin position="65"/>
        <end position="159"/>
    </location>
</feature>
<dbReference type="CDD" id="cd00254">
    <property type="entry name" value="LT-like"/>
    <property type="match status" value="1"/>
</dbReference>
<comment type="caution">
    <text evidence="2">The sequence shown here is derived from an EMBL/GenBank/DDBJ whole genome shotgun (WGS) entry which is preliminary data.</text>
</comment>
<dbReference type="InterPro" id="IPR023346">
    <property type="entry name" value="Lysozyme-like_dom_sf"/>
</dbReference>
<reference evidence="2" key="1">
    <citation type="submission" date="2009-10" db="EMBL/GenBank/DDBJ databases">
        <title>Diversity of trophic interactions inside an arsenic-rich microbial ecosystem.</title>
        <authorList>
            <person name="Bertin P.N."/>
            <person name="Heinrich-Salmeron A."/>
            <person name="Pelletier E."/>
            <person name="Goulhen-Chollet F."/>
            <person name="Arsene-Ploetze F."/>
            <person name="Gallien S."/>
            <person name="Calteau A."/>
            <person name="Vallenet D."/>
            <person name="Casiot C."/>
            <person name="Chane-Woon-Ming B."/>
            <person name="Giloteaux L."/>
            <person name="Barakat M."/>
            <person name="Bonnefoy V."/>
            <person name="Bruneel O."/>
            <person name="Chandler M."/>
            <person name="Cleiss J."/>
            <person name="Duran R."/>
            <person name="Elbaz-Poulichet F."/>
            <person name="Fonknechten N."/>
            <person name="Lauga B."/>
            <person name="Mornico D."/>
            <person name="Ortet P."/>
            <person name="Schaeffer C."/>
            <person name="Siguier P."/>
            <person name="Alexander Thil Smith A."/>
            <person name="Van Dorsselaer A."/>
            <person name="Weissenbach J."/>
            <person name="Medigue C."/>
            <person name="Le Paslier D."/>
        </authorList>
    </citation>
    <scope>NUCLEOTIDE SEQUENCE</scope>
</reference>
<sequence length="180" mass="19336">MHKLAMIIATIFSISAPHQLAISHVSTAIVVAPVEAHKNVRKSKIIISVVSLHHLAGKWTKDVLNAARKAHISPLLVASVLHVENRGEINESAHRVSSAGAIGPMQLMPTTAWDDLRVNPWNPRQNIDGGARYLASLLRRFGGHRRLALIAYNAGPSAVAGGARPECAVLYADAVLRYAG</sequence>
<proteinExistence type="predicted"/>
<gene>
    <name evidence="2" type="ORF">CARN6_1733</name>
</gene>
<organism evidence="2">
    <name type="scientific">mine drainage metagenome</name>
    <dbReference type="NCBI Taxonomy" id="410659"/>
    <lineage>
        <taxon>unclassified sequences</taxon>
        <taxon>metagenomes</taxon>
        <taxon>ecological metagenomes</taxon>
    </lineage>
</organism>